<keyword evidence="2" id="KW-1185">Reference proteome</keyword>
<reference evidence="1" key="1">
    <citation type="submission" date="2023-03" db="EMBL/GenBank/DDBJ databases">
        <title>Massive genome expansion in bonnet fungi (Mycena s.s.) driven by repeated elements and novel gene families across ecological guilds.</title>
        <authorList>
            <consortium name="Lawrence Berkeley National Laboratory"/>
            <person name="Harder C.B."/>
            <person name="Miyauchi S."/>
            <person name="Viragh M."/>
            <person name="Kuo A."/>
            <person name="Thoen E."/>
            <person name="Andreopoulos B."/>
            <person name="Lu D."/>
            <person name="Skrede I."/>
            <person name="Drula E."/>
            <person name="Henrissat B."/>
            <person name="Morin E."/>
            <person name="Kohler A."/>
            <person name="Barry K."/>
            <person name="LaButti K."/>
            <person name="Morin E."/>
            <person name="Salamov A."/>
            <person name="Lipzen A."/>
            <person name="Mereny Z."/>
            <person name="Hegedus B."/>
            <person name="Baldrian P."/>
            <person name="Stursova M."/>
            <person name="Weitz H."/>
            <person name="Taylor A."/>
            <person name="Grigoriev I.V."/>
            <person name="Nagy L.G."/>
            <person name="Martin F."/>
            <person name="Kauserud H."/>
        </authorList>
    </citation>
    <scope>NUCLEOTIDE SEQUENCE</scope>
    <source>
        <strain evidence="1">9284</strain>
    </source>
</reference>
<dbReference type="Proteomes" id="UP001221142">
    <property type="component" value="Unassembled WGS sequence"/>
</dbReference>
<evidence type="ECO:0000313" key="1">
    <source>
        <dbReference type="EMBL" id="KAJ7634493.1"/>
    </source>
</evidence>
<evidence type="ECO:0000313" key="2">
    <source>
        <dbReference type="Proteomes" id="UP001221142"/>
    </source>
</evidence>
<dbReference type="AlphaFoldDB" id="A0AAD7FR01"/>
<gene>
    <name evidence="1" type="ORF">FB45DRAFT_829742</name>
</gene>
<organism evidence="1 2">
    <name type="scientific">Roridomyces roridus</name>
    <dbReference type="NCBI Taxonomy" id="1738132"/>
    <lineage>
        <taxon>Eukaryota</taxon>
        <taxon>Fungi</taxon>
        <taxon>Dikarya</taxon>
        <taxon>Basidiomycota</taxon>
        <taxon>Agaricomycotina</taxon>
        <taxon>Agaricomycetes</taxon>
        <taxon>Agaricomycetidae</taxon>
        <taxon>Agaricales</taxon>
        <taxon>Marasmiineae</taxon>
        <taxon>Mycenaceae</taxon>
        <taxon>Roridomyces</taxon>
    </lineage>
</organism>
<name>A0AAD7FR01_9AGAR</name>
<comment type="caution">
    <text evidence="1">The sequence shown here is derived from an EMBL/GenBank/DDBJ whole genome shotgun (WGS) entry which is preliminary data.</text>
</comment>
<accession>A0AAD7FR01</accession>
<dbReference type="EMBL" id="JARKIF010000007">
    <property type="protein sequence ID" value="KAJ7634493.1"/>
    <property type="molecule type" value="Genomic_DNA"/>
</dbReference>
<sequence length="700" mass="79441">MPRHVPDEIIHEILSPALAVFEDDFSTPSLRSPFVPPIQSSSAILLVSKSWLRVATPLLYGVVILRSRGQTQALELALKANPGLGKFIKKLRLEGGPTVALHRILQTAENLRDICISLDDLRKGESASGLCRGLPLINPARVILIYPPFSVDPGKSVRNIVQVLVEYIPKWTNLTTFEMPHDSFIFPDVYSHNETFSKPLREAHGLRTLVLSGFESSLFHDGNIPTYLSTIIQNPSLREIRPKARASKALPPEFFQAVQRDTRLATLLNADLFDVVPTTPFIYPLQLAADPQLEDAIWRRVLSFVFEREDKLYSQNYERPLARLTHNPEVVNHHDFMFGLLNLHPGTIFDNTPRVLRPLLVCKRFSRLGIPFLYKTLRFASLSRASLFAQRLEKDPSLGLLVSRVYFESLTFKKPEHAQNILPRLPRLQGVTSNGAVISWKMFDELSVRCSATLDIFQGLLVQKASKVADPSRFSRFTRMEYFGWNSEAKFNPELTPVDAFEMLHEVAFVNADASFYAVMARMRLPALRSVILTASKASGSHEFFEKHGSKLEQLIISDGSLDLEIFNHCPAIQLLVIPCETKKGKMRWLGETFNECAEHASLERIVFKTLYRDSVDQNGNAQPKTLLSQFDRKPFPALREIEHPLFRWNIPESELVKSPWVEWAEKFQAVGIDLVERPGAKWRARRMFVPKGAGKNSKK</sequence>
<proteinExistence type="predicted"/>
<protein>
    <submittedName>
        <fullName evidence="1">Uncharacterized protein</fullName>
    </submittedName>
</protein>